<protein>
    <submittedName>
        <fullName evidence="1">Uncharacterized protein</fullName>
    </submittedName>
</protein>
<evidence type="ECO:0000313" key="2">
    <source>
        <dbReference type="Proteomes" id="UP001156441"/>
    </source>
</evidence>
<comment type="caution">
    <text evidence="1">The sequence shown here is derived from an EMBL/GenBank/DDBJ whole genome shotgun (WGS) entry which is preliminary data.</text>
</comment>
<dbReference type="Proteomes" id="UP001156441">
    <property type="component" value="Unassembled WGS sequence"/>
</dbReference>
<evidence type="ECO:0000313" key="1">
    <source>
        <dbReference type="EMBL" id="MCT2581918.1"/>
    </source>
</evidence>
<name>A0ABT2J233_9PSEU</name>
<dbReference type="EMBL" id="JAFFZE010000004">
    <property type="protein sequence ID" value="MCT2581918.1"/>
    <property type="molecule type" value="Genomic_DNA"/>
</dbReference>
<gene>
    <name evidence="1" type="ORF">JT362_02130</name>
</gene>
<organism evidence="1 2">
    <name type="scientific">Actinophytocola gossypii</name>
    <dbReference type="NCBI Taxonomy" id="2812003"/>
    <lineage>
        <taxon>Bacteria</taxon>
        <taxon>Bacillati</taxon>
        <taxon>Actinomycetota</taxon>
        <taxon>Actinomycetes</taxon>
        <taxon>Pseudonocardiales</taxon>
        <taxon>Pseudonocardiaceae</taxon>
    </lineage>
</organism>
<dbReference type="RefSeq" id="WP_260189274.1">
    <property type="nucleotide sequence ID" value="NZ_JAFFZE010000004.1"/>
</dbReference>
<accession>A0ABT2J233</accession>
<reference evidence="1 2" key="1">
    <citation type="submission" date="2021-02" db="EMBL/GenBank/DDBJ databases">
        <title>Actinophytocola xerophila sp. nov., isolated from soil of cotton cropping field.</title>
        <authorList>
            <person name="Huang R."/>
            <person name="Chen X."/>
            <person name="Ge X."/>
            <person name="Liu W."/>
        </authorList>
    </citation>
    <scope>NUCLEOTIDE SEQUENCE [LARGE SCALE GENOMIC DNA]</scope>
    <source>
        <strain evidence="1 2">S1-96</strain>
    </source>
</reference>
<proteinExistence type="predicted"/>
<sequence length="73" mass="8022">MDVILLIEQLARSPPVEQLRDLDDPDLLEAAYSARRRLITVALNGLTPTRARALPGPVPVPELLSARWPGPTE</sequence>
<keyword evidence="2" id="KW-1185">Reference proteome</keyword>